<gene>
    <name evidence="2" type="ORF">OG549_03915</name>
</gene>
<organism evidence="2">
    <name type="scientific">Streptomyces sp. NBC_00003</name>
    <dbReference type="NCBI Taxonomy" id="2903608"/>
    <lineage>
        <taxon>Bacteria</taxon>
        <taxon>Bacillati</taxon>
        <taxon>Actinomycetota</taxon>
        <taxon>Actinomycetes</taxon>
        <taxon>Kitasatosporales</taxon>
        <taxon>Streptomycetaceae</taxon>
        <taxon>Streptomyces</taxon>
    </lineage>
</organism>
<dbReference type="InterPro" id="IPR021401">
    <property type="entry name" value="DUF3040"/>
</dbReference>
<reference evidence="2" key="1">
    <citation type="submission" date="2022-10" db="EMBL/GenBank/DDBJ databases">
        <title>The complete genomes of actinobacterial strains from the NBC collection.</title>
        <authorList>
            <person name="Joergensen T.S."/>
            <person name="Alvarez Arevalo M."/>
            <person name="Sterndorff E.B."/>
            <person name="Faurdal D."/>
            <person name="Vuksanovic O."/>
            <person name="Mourched A.-S."/>
            <person name="Charusanti P."/>
            <person name="Shaw S."/>
            <person name="Blin K."/>
            <person name="Weber T."/>
        </authorList>
    </citation>
    <scope>NUCLEOTIDE SEQUENCE</scope>
    <source>
        <strain evidence="2">NBC_00003</strain>
    </source>
</reference>
<accession>A0AAU2UXH8</accession>
<sequence>MDGPELSQQEQRILHDIEQDLRTDQLLDRRLRTLRRGIRPWASPRGRHGPHGLGLCTALLGTACAVLFVRAAATSSPALIWAFAAVWVLTLVCLLRLVIRWCRKAAAASETREPRAGC</sequence>
<feature type="transmembrane region" description="Helical" evidence="1">
    <location>
        <begin position="53"/>
        <end position="73"/>
    </location>
</feature>
<keyword evidence="1" id="KW-1133">Transmembrane helix</keyword>
<keyword evidence="1" id="KW-0812">Transmembrane</keyword>
<protein>
    <submittedName>
        <fullName evidence="2">DUF3040 domain-containing protein</fullName>
    </submittedName>
</protein>
<dbReference type="Pfam" id="PF11239">
    <property type="entry name" value="DUF3040"/>
    <property type="match status" value="1"/>
</dbReference>
<name>A0AAU2UXH8_9ACTN</name>
<evidence type="ECO:0000256" key="1">
    <source>
        <dbReference type="SAM" id="Phobius"/>
    </source>
</evidence>
<proteinExistence type="predicted"/>
<evidence type="ECO:0000313" key="2">
    <source>
        <dbReference type="EMBL" id="WTW59852.1"/>
    </source>
</evidence>
<dbReference type="EMBL" id="CP108318">
    <property type="protein sequence ID" value="WTW59852.1"/>
    <property type="molecule type" value="Genomic_DNA"/>
</dbReference>
<feature type="transmembrane region" description="Helical" evidence="1">
    <location>
        <begin position="79"/>
        <end position="99"/>
    </location>
</feature>
<dbReference type="AlphaFoldDB" id="A0AAU2UXH8"/>
<keyword evidence="1" id="KW-0472">Membrane</keyword>